<dbReference type="Proteomes" id="UP000248806">
    <property type="component" value="Unassembled WGS sequence"/>
</dbReference>
<dbReference type="InterPro" id="IPR036390">
    <property type="entry name" value="WH_DNA-bd_sf"/>
</dbReference>
<dbReference type="PRINTS" id="PR00033">
    <property type="entry name" value="HTHASNC"/>
</dbReference>
<proteinExistence type="predicted"/>
<dbReference type="PROSITE" id="PS50956">
    <property type="entry name" value="HTH_ASNC_2"/>
    <property type="match status" value="1"/>
</dbReference>
<dbReference type="SMART" id="SM00344">
    <property type="entry name" value="HTH_ASNC"/>
    <property type="match status" value="1"/>
</dbReference>
<dbReference type="GO" id="GO:0043565">
    <property type="term" value="F:sequence-specific DNA binding"/>
    <property type="evidence" value="ECO:0007669"/>
    <property type="project" value="InterPro"/>
</dbReference>
<dbReference type="SUPFAM" id="SSF46785">
    <property type="entry name" value="Winged helix' DNA-binding domain"/>
    <property type="match status" value="1"/>
</dbReference>
<dbReference type="InterPro" id="IPR011008">
    <property type="entry name" value="Dimeric_a/b-barrel"/>
</dbReference>
<keyword evidence="6" id="KW-1185">Reference proteome</keyword>
<dbReference type="PANTHER" id="PTHR30154:SF53">
    <property type="entry name" value="HTH-TYPE TRANSCRIPTIONAL REGULATOR LRPC"/>
    <property type="match status" value="1"/>
</dbReference>
<dbReference type="InterPro" id="IPR000485">
    <property type="entry name" value="AsnC-type_HTH_dom"/>
</dbReference>
<evidence type="ECO:0000259" key="4">
    <source>
        <dbReference type="PROSITE" id="PS50956"/>
    </source>
</evidence>
<keyword evidence="3" id="KW-0804">Transcription</keyword>
<dbReference type="SUPFAM" id="SSF54909">
    <property type="entry name" value="Dimeric alpha+beta barrel"/>
    <property type="match status" value="1"/>
</dbReference>
<dbReference type="Pfam" id="PF01037">
    <property type="entry name" value="AsnC_trans_reg"/>
    <property type="match status" value="1"/>
</dbReference>
<dbReference type="InterPro" id="IPR011991">
    <property type="entry name" value="ArsR-like_HTH"/>
</dbReference>
<dbReference type="Gene3D" id="3.30.70.920">
    <property type="match status" value="1"/>
</dbReference>
<dbReference type="AlphaFoldDB" id="A0A326U574"/>
<dbReference type="RefSeq" id="WP_111324162.1">
    <property type="nucleotide sequence ID" value="NZ_BIFX01000001.1"/>
</dbReference>
<dbReference type="InterPro" id="IPR036388">
    <property type="entry name" value="WH-like_DNA-bd_sf"/>
</dbReference>
<dbReference type="GO" id="GO:0005829">
    <property type="term" value="C:cytosol"/>
    <property type="evidence" value="ECO:0007669"/>
    <property type="project" value="TreeGrafter"/>
</dbReference>
<organism evidence="5 6">
    <name type="scientific">Thermosporothrix hazakensis</name>
    <dbReference type="NCBI Taxonomy" id="644383"/>
    <lineage>
        <taxon>Bacteria</taxon>
        <taxon>Bacillati</taxon>
        <taxon>Chloroflexota</taxon>
        <taxon>Ktedonobacteria</taxon>
        <taxon>Ktedonobacterales</taxon>
        <taxon>Thermosporotrichaceae</taxon>
        <taxon>Thermosporothrix</taxon>
    </lineage>
</organism>
<evidence type="ECO:0000313" key="6">
    <source>
        <dbReference type="Proteomes" id="UP000248806"/>
    </source>
</evidence>
<evidence type="ECO:0000313" key="5">
    <source>
        <dbReference type="EMBL" id="PZW26658.1"/>
    </source>
</evidence>
<protein>
    <submittedName>
        <fullName evidence="5">Lrp/AsnC family leucine-responsive transcriptional regulator</fullName>
    </submittedName>
</protein>
<name>A0A326U574_THEHA</name>
<dbReference type="OrthoDB" id="166264at2"/>
<reference evidence="5 6" key="1">
    <citation type="submission" date="2018-06" db="EMBL/GenBank/DDBJ databases">
        <title>Genomic Encyclopedia of Archaeal and Bacterial Type Strains, Phase II (KMG-II): from individual species to whole genera.</title>
        <authorList>
            <person name="Goeker M."/>
        </authorList>
    </citation>
    <scope>NUCLEOTIDE SEQUENCE [LARGE SCALE GENOMIC DNA]</scope>
    <source>
        <strain evidence="5 6">ATCC BAA-1881</strain>
    </source>
</reference>
<dbReference type="PANTHER" id="PTHR30154">
    <property type="entry name" value="LEUCINE-RESPONSIVE REGULATORY PROTEIN"/>
    <property type="match status" value="1"/>
</dbReference>
<dbReference type="EMBL" id="QKUF01000014">
    <property type="protein sequence ID" value="PZW26658.1"/>
    <property type="molecule type" value="Genomic_DNA"/>
</dbReference>
<evidence type="ECO:0000256" key="3">
    <source>
        <dbReference type="ARBA" id="ARBA00023163"/>
    </source>
</evidence>
<comment type="caution">
    <text evidence="5">The sequence shown here is derived from an EMBL/GenBank/DDBJ whole genome shotgun (WGS) entry which is preliminary data.</text>
</comment>
<gene>
    <name evidence="5" type="ORF">EI42_03810</name>
</gene>
<keyword evidence="1" id="KW-0805">Transcription regulation</keyword>
<feature type="domain" description="HTH asnC-type" evidence="4">
    <location>
        <begin position="1"/>
        <end position="64"/>
    </location>
</feature>
<sequence>MDEIDQKILNLLARDGRMTHTALGKATGLSAPAVYARIQRLEQEGVITGYTVLLDPTKIGCGLTAIVRVVLQACEGENELFEDFVRREPQIVECYDVDGEDCFILKIRTASPQSLRELVARIRSIPQVTRTITSIALLTIKEPGVNGPLPEY</sequence>
<dbReference type="CDD" id="cd00090">
    <property type="entry name" value="HTH_ARSR"/>
    <property type="match status" value="1"/>
</dbReference>
<dbReference type="Gene3D" id="1.10.10.10">
    <property type="entry name" value="Winged helix-like DNA-binding domain superfamily/Winged helix DNA-binding domain"/>
    <property type="match status" value="1"/>
</dbReference>
<dbReference type="Pfam" id="PF13404">
    <property type="entry name" value="HTH_AsnC-type"/>
    <property type="match status" value="1"/>
</dbReference>
<dbReference type="PROSITE" id="PS00519">
    <property type="entry name" value="HTH_ASNC_1"/>
    <property type="match status" value="1"/>
</dbReference>
<evidence type="ECO:0000256" key="2">
    <source>
        <dbReference type="ARBA" id="ARBA00023125"/>
    </source>
</evidence>
<dbReference type="InterPro" id="IPR019888">
    <property type="entry name" value="Tscrpt_reg_AsnC-like"/>
</dbReference>
<accession>A0A326U574</accession>
<dbReference type="InterPro" id="IPR019887">
    <property type="entry name" value="Tscrpt_reg_AsnC/Lrp_C"/>
</dbReference>
<evidence type="ECO:0000256" key="1">
    <source>
        <dbReference type="ARBA" id="ARBA00023015"/>
    </source>
</evidence>
<dbReference type="InterPro" id="IPR019885">
    <property type="entry name" value="Tscrpt_reg_HTH_AsnC-type_CS"/>
</dbReference>
<keyword evidence="2" id="KW-0238">DNA-binding</keyword>
<dbReference type="GO" id="GO:0043200">
    <property type="term" value="P:response to amino acid"/>
    <property type="evidence" value="ECO:0007669"/>
    <property type="project" value="TreeGrafter"/>
</dbReference>